<keyword evidence="4" id="KW-1185">Reference proteome</keyword>
<reference evidence="3 4" key="1">
    <citation type="submission" date="2023-02" db="EMBL/GenBank/DDBJ databases">
        <title>LHISI_Scaffold_Assembly.</title>
        <authorList>
            <person name="Stuart O.P."/>
            <person name="Cleave R."/>
            <person name="Magrath M.J.L."/>
            <person name="Mikheyev A.S."/>
        </authorList>
    </citation>
    <scope>NUCLEOTIDE SEQUENCE [LARGE SCALE GENOMIC DNA]</scope>
    <source>
        <strain evidence="3">Daus_M_001</strain>
        <tissue evidence="3">Leg muscle</tissue>
    </source>
</reference>
<dbReference type="Pfam" id="PF00085">
    <property type="entry name" value="Thioredoxin"/>
    <property type="match status" value="1"/>
</dbReference>
<accession>A0ABQ9H766</accession>
<feature type="domain" description="Thioredoxin" evidence="2">
    <location>
        <begin position="352"/>
        <end position="431"/>
    </location>
</feature>
<sequence length="535" mass="61397">MDDGWLMMMMLMVAVAMLTIIIVVVIVVVEHVEPSKDDCEPCERYESELIHLREDLVDMLNAWVVKAVGSQLVRSYNPSKEPALVFFRHGVPLIYDAENERTITKMLKYLNETCEEYGMRINTSKTKKSMVFGKGRKLANIKIGQVNINHVRTFKYLGSTITEDLRCLQDVKTRIEVAKEAFNRKRRLQCGILDKALRKRLGKLEAFEMWMWRRMERISWVERVSNEVLERVDERRKLLKVIRERKNNWMGHSLRRECLLTDAMEGIVCGKRLKGRRRYKLIDDIKGSGKCMDLKRLAEDRRDTTSNATATQRATCIRNVCSCCILLFVAGPLNDDLILHTFVDNKEPTVRELSDDDFEHLTQASSGATTVKTSDCVDCRRLQARWEAVGGKVKTRMNVARVNKQTTGAATSRRFDIRSVPAFLLLRQGKMYRYNIPNYDVPSFVAFATDWYKNARMEVVPVPKSPFELEYVVLLHAAKGLCIGRCVCVCETGNKCNEEEMAGISSAVEFTYHYIDSRGKLGSSTSRHKHSYLGG</sequence>
<dbReference type="InterPro" id="IPR013766">
    <property type="entry name" value="Thioredoxin_domain"/>
</dbReference>
<protein>
    <recommendedName>
        <fullName evidence="2">Thioredoxin domain-containing protein</fullName>
    </recommendedName>
</protein>
<evidence type="ECO:0000259" key="2">
    <source>
        <dbReference type="Pfam" id="PF00085"/>
    </source>
</evidence>
<organism evidence="3 4">
    <name type="scientific">Dryococelus australis</name>
    <dbReference type="NCBI Taxonomy" id="614101"/>
    <lineage>
        <taxon>Eukaryota</taxon>
        <taxon>Metazoa</taxon>
        <taxon>Ecdysozoa</taxon>
        <taxon>Arthropoda</taxon>
        <taxon>Hexapoda</taxon>
        <taxon>Insecta</taxon>
        <taxon>Pterygota</taxon>
        <taxon>Neoptera</taxon>
        <taxon>Polyneoptera</taxon>
        <taxon>Phasmatodea</taxon>
        <taxon>Verophasmatodea</taxon>
        <taxon>Anareolatae</taxon>
        <taxon>Phasmatidae</taxon>
        <taxon>Eurycanthinae</taxon>
        <taxon>Dryococelus</taxon>
    </lineage>
</organism>
<feature type="transmembrane region" description="Helical" evidence="1">
    <location>
        <begin position="6"/>
        <end position="29"/>
    </location>
</feature>
<proteinExistence type="predicted"/>
<dbReference type="EMBL" id="JARBHB010000006">
    <property type="protein sequence ID" value="KAJ8880142.1"/>
    <property type="molecule type" value="Genomic_DNA"/>
</dbReference>
<evidence type="ECO:0000313" key="3">
    <source>
        <dbReference type="EMBL" id="KAJ8880142.1"/>
    </source>
</evidence>
<dbReference type="InterPro" id="IPR036249">
    <property type="entry name" value="Thioredoxin-like_sf"/>
</dbReference>
<comment type="caution">
    <text evidence="3">The sequence shown here is derived from an EMBL/GenBank/DDBJ whole genome shotgun (WGS) entry which is preliminary data.</text>
</comment>
<name>A0ABQ9H766_9NEOP</name>
<keyword evidence="1" id="KW-0812">Transmembrane</keyword>
<dbReference type="PANTHER" id="PTHR19991:SF2">
    <property type="entry name" value="GH08893P"/>
    <property type="match status" value="1"/>
</dbReference>
<dbReference type="PANTHER" id="PTHR19991">
    <property type="entry name" value="L 2 01289"/>
    <property type="match status" value="1"/>
</dbReference>
<evidence type="ECO:0000313" key="4">
    <source>
        <dbReference type="Proteomes" id="UP001159363"/>
    </source>
</evidence>
<dbReference type="Gene3D" id="3.40.30.10">
    <property type="entry name" value="Glutaredoxin"/>
    <property type="match status" value="1"/>
</dbReference>
<keyword evidence="1" id="KW-0472">Membrane</keyword>
<dbReference type="SUPFAM" id="SSF52833">
    <property type="entry name" value="Thioredoxin-like"/>
    <property type="match status" value="2"/>
</dbReference>
<keyword evidence="1" id="KW-1133">Transmembrane helix</keyword>
<gene>
    <name evidence="3" type="ORF">PR048_016605</name>
</gene>
<evidence type="ECO:0000256" key="1">
    <source>
        <dbReference type="SAM" id="Phobius"/>
    </source>
</evidence>
<dbReference type="CDD" id="cd02961">
    <property type="entry name" value="PDI_a_family"/>
    <property type="match status" value="1"/>
</dbReference>
<dbReference type="Proteomes" id="UP001159363">
    <property type="component" value="Chromosome 5"/>
</dbReference>